<keyword evidence="4" id="KW-1185">Reference proteome</keyword>
<evidence type="ECO:0000313" key="3">
    <source>
        <dbReference type="EMBL" id="KAG7597933.1"/>
    </source>
</evidence>
<dbReference type="PANTHER" id="PTHR37701:SF17">
    <property type="entry name" value="METHYL BINDING DOMAIN117"/>
    <property type="match status" value="1"/>
</dbReference>
<dbReference type="InterPro" id="IPR037472">
    <property type="entry name" value="MBD8"/>
</dbReference>
<organism evidence="3 4">
    <name type="scientific">Arabidopsis suecica</name>
    <name type="common">Swedish thale-cress</name>
    <name type="synonym">Cardaminopsis suecica</name>
    <dbReference type="NCBI Taxonomy" id="45249"/>
    <lineage>
        <taxon>Eukaryota</taxon>
        <taxon>Viridiplantae</taxon>
        <taxon>Streptophyta</taxon>
        <taxon>Embryophyta</taxon>
        <taxon>Tracheophyta</taxon>
        <taxon>Spermatophyta</taxon>
        <taxon>Magnoliopsida</taxon>
        <taxon>eudicotyledons</taxon>
        <taxon>Gunneridae</taxon>
        <taxon>Pentapetalae</taxon>
        <taxon>rosids</taxon>
        <taxon>malvids</taxon>
        <taxon>Brassicales</taxon>
        <taxon>Brassicaceae</taxon>
        <taxon>Camelineae</taxon>
        <taxon>Arabidopsis</taxon>
    </lineage>
</organism>
<dbReference type="PANTHER" id="PTHR37701">
    <property type="entry name" value="METHYL-CPG-BINDING DOMAIN-CONTAINING PROTEIN 8"/>
    <property type="match status" value="1"/>
</dbReference>
<dbReference type="GO" id="GO:0003677">
    <property type="term" value="F:DNA binding"/>
    <property type="evidence" value="ECO:0007669"/>
    <property type="project" value="InterPro"/>
</dbReference>
<feature type="region of interest" description="Disordered" evidence="1">
    <location>
        <begin position="93"/>
        <end position="117"/>
    </location>
</feature>
<proteinExistence type="predicted"/>
<feature type="region of interest" description="Disordered" evidence="1">
    <location>
        <begin position="403"/>
        <end position="430"/>
    </location>
</feature>
<feature type="compositionally biased region" description="Acidic residues" evidence="1">
    <location>
        <begin position="136"/>
        <end position="149"/>
    </location>
</feature>
<evidence type="ECO:0000313" key="4">
    <source>
        <dbReference type="Proteomes" id="UP000694251"/>
    </source>
</evidence>
<accession>A0A8T2CK59</accession>
<protein>
    <submittedName>
        <fullName evidence="3">Methyl-CpG DNA binding</fullName>
    </submittedName>
</protein>
<feature type="compositionally biased region" description="Low complexity" evidence="1">
    <location>
        <begin position="45"/>
        <end position="60"/>
    </location>
</feature>
<gene>
    <name evidence="3" type="ORF">ISN44_As06g022430</name>
</gene>
<dbReference type="OrthoDB" id="1675150at2759"/>
<dbReference type="PROSITE" id="PS50982">
    <property type="entry name" value="MBD"/>
    <property type="match status" value="1"/>
</dbReference>
<comment type="caution">
    <text evidence="3">The sequence shown here is derived from an EMBL/GenBank/DDBJ whole genome shotgun (WGS) entry which is preliminary data.</text>
</comment>
<feature type="region of interest" description="Disordered" evidence="1">
    <location>
        <begin position="130"/>
        <end position="149"/>
    </location>
</feature>
<dbReference type="InterPro" id="IPR001739">
    <property type="entry name" value="Methyl_CpG_DNA-bd"/>
</dbReference>
<dbReference type="EMBL" id="JAEFBJ010000006">
    <property type="protein sequence ID" value="KAG7597933.1"/>
    <property type="molecule type" value="Genomic_DNA"/>
</dbReference>
<dbReference type="SMART" id="SM00384">
    <property type="entry name" value="AT_hook"/>
    <property type="match status" value="2"/>
</dbReference>
<feature type="compositionally biased region" description="Polar residues" evidence="1">
    <location>
        <begin position="403"/>
        <end position="425"/>
    </location>
</feature>
<evidence type="ECO:0000256" key="1">
    <source>
        <dbReference type="SAM" id="MobiDB-lite"/>
    </source>
</evidence>
<feature type="region of interest" description="Disordered" evidence="1">
    <location>
        <begin position="45"/>
        <end position="81"/>
    </location>
</feature>
<dbReference type="Proteomes" id="UP000694251">
    <property type="component" value="Chromosome 6"/>
</dbReference>
<name>A0A8T2CK59_ARASU</name>
<dbReference type="AlphaFoldDB" id="A0A8T2CK59"/>
<dbReference type="Pfam" id="PF02178">
    <property type="entry name" value="AT_hook"/>
    <property type="match status" value="2"/>
</dbReference>
<dbReference type="Pfam" id="PF01429">
    <property type="entry name" value="MBD"/>
    <property type="match status" value="1"/>
</dbReference>
<reference evidence="3 4" key="1">
    <citation type="submission" date="2020-12" db="EMBL/GenBank/DDBJ databases">
        <title>Concerted genomic and epigenomic changes stabilize Arabidopsis allopolyploids.</title>
        <authorList>
            <person name="Chen Z."/>
        </authorList>
    </citation>
    <scope>NUCLEOTIDE SEQUENCE [LARGE SCALE GENOMIC DNA]</scope>
    <source>
        <strain evidence="3">As9502</strain>
        <tissue evidence="3">Leaf</tissue>
    </source>
</reference>
<evidence type="ECO:0000259" key="2">
    <source>
        <dbReference type="PROSITE" id="PS50982"/>
    </source>
</evidence>
<dbReference type="InterPro" id="IPR017956">
    <property type="entry name" value="AT_hook_DNA-bd_motif"/>
</dbReference>
<feature type="domain" description="MBD" evidence="2">
    <location>
        <begin position="334"/>
        <end position="406"/>
    </location>
</feature>
<sequence length="519" mass="58078">MDNGDHGNNHHNFHDGADNRLSAESLPLIDTRLLSQSELRALSHCSSLSPSSSASLATSAGGDDDLTPKIDRSVFNESAGSRKQTFLRLRLARHPQPPEEAPSPQRQRDDSSIEEQTQVASLLRSLFNVDSIQSKEEEDEGEEEVEENEGQIHYHSYVYQRPNLDSVQNVLIQGTSGNEIKRKRGRPRKIRNPSDEETEVLDLTREASAYVFVDKTSSNLGIESRFGSSGISMDSNSVKRKRGRPPKNKEEIMNLENRDSAIVNSSALDKEELVYLENREGAIVDLSALASVSEDPYEEELKRITVGLKTKEEILGFLEQLNGEWVNIGKKKKVVRACDYGGYLPRGWKLMLYIKKKGSNLLLACRRYISPDGQQFETCNEVSTYLRSLLKSPSKNRHYYLQSDNKTLGHQPVTANDSSLGNSDSMDLPVPDSETMQYLESGRTGSEVFEEAKVVENSDEADGVKTSLVEKDANADFLNGDDDDHTKKRDGNMENLAALSKAMPMPTDELQQYFNSQIH</sequence>